<organism evidence="1 2">
    <name type="scientific">Laribacter hongkongensis</name>
    <dbReference type="NCBI Taxonomy" id="168471"/>
    <lineage>
        <taxon>Bacteria</taxon>
        <taxon>Pseudomonadati</taxon>
        <taxon>Pseudomonadota</taxon>
        <taxon>Betaproteobacteria</taxon>
        <taxon>Neisseriales</taxon>
        <taxon>Aquaspirillaceae</taxon>
        <taxon>Laribacter</taxon>
    </lineage>
</organism>
<proteinExistence type="predicted"/>
<reference evidence="2" key="1">
    <citation type="submission" date="2017-06" db="EMBL/GenBank/DDBJ databases">
        <title>Whole genome sequence of Laribacter hongkongensis LHGZ1.</title>
        <authorList>
            <person name="Chen D."/>
            <person name="Wu H."/>
            <person name="Chen J."/>
        </authorList>
    </citation>
    <scope>NUCLEOTIDE SEQUENCE [LARGE SCALE GENOMIC DNA]</scope>
    <source>
        <strain evidence="2">LHGZ1</strain>
    </source>
</reference>
<accession>A0A248LG63</accession>
<evidence type="ECO:0000313" key="1">
    <source>
        <dbReference type="EMBL" id="ASJ23173.1"/>
    </source>
</evidence>
<dbReference type="InterPro" id="IPR015003">
    <property type="entry name" value="DUF1853"/>
</dbReference>
<gene>
    <name evidence="1" type="ORF">LHGZ1_0342</name>
</gene>
<dbReference type="Pfam" id="PF08907">
    <property type="entry name" value="DUF1853"/>
    <property type="match status" value="1"/>
</dbReference>
<dbReference type="OrthoDB" id="378654at2"/>
<protein>
    <submittedName>
        <fullName evidence="1">DUF1853 domain containing protein</fullName>
    </submittedName>
</protein>
<evidence type="ECO:0000313" key="2">
    <source>
        <dbReference type="Proteomes" id="UP000197424"/>
    </source>
</evidence>
<dbReference type="EMBL" id="CP022115">
    <property type="protein sequence ID" value="ASJ23173.1"/>
    <property type="molecule type" value="Genomic_DNA"/>
</dbReference>
<dbReference type="Proteomes" id="UP000197424">
    <property type="component" value="Chromosome"/>
</dbReference>
<sequence length="297" mass="32378">MPCADARLAPLLSVLRVPEVRSLAVLLLGASPWDSGQEVPRAVLLGETGISRLLALDTAPAPLLDWLAAQAPNRLGRLAEALLAFWFTQAPHIRLAAANRLVYGQGHVIGEFDFLVWLDGEPWHLETASKFFLLVDDGQRQDWIGTSLHDAQLLKQASLQRQLALSRHPAARSSLPAGFAGCRSGSILRGQHFRPLTLAGEQEPSWGHAVRPMLDPSHRQIVLPRLDWLAPACLEPDALAASLSGTRQTPALLAELAPAGNGDWQEVRRHLCVPPGWPQPEPLKRLQARIDALASQP</sequence>
<name>A0A248LG63_9NEIS</name>
<dbReference type="AlphaFoldDB" id="A0A248LG63"/>
<dbReference type="RefSeq" id="WP_088859942.1">
    <property type="nucleotide sequence ID" value="NZ_CP022115.1"/>
</dbReference>